<feature type="region of interest" description="Disordered" evidence="1">
    <location>
        <begin position="1"/>
        <end position="21"/>
    </location>
</feature>
<name>A0A4R3KCT7_9FIRM</name>
<reference evidence="2 3" key="1">
    <citation type="submission" date="2019-03" db="EMBL/GenBank/DDBJ databases">
        <title>Genomic Encyclopedia of Type Strains, Phase IV (KMG-IV): sequencing the most valuable type-strain genomes for metagenomic binning, comparative biology and taxonomic classification.</title>
        <authorList>
            <person name="Goeker M."/>
        </authorList>
    </citation>
    <scope>NUCLEOTIDE SEQUENCE [LARGE SCALE GENOMIC DNA]</scope>
    <source>
        <strain evidence="2 3">DSM 29489</strain>
    </source>
</reference>
<evidence type="ECO:0000313" key="3">
    <source>
        <dbReference type="Proteomes" id="UP000295726"/>
    </source>
</evidence>
<sequence length="121" mass="13757">MANYQNNMRYDRQMNSPNGCRPMPAYNNNSCSNFAPTGRADNPRRPGYGECPAVEGARKNVAPGQCEKRYDPLADVRLPIAMAYVPWQKWRDVMKPHDAIRRGTIFEELSLPFYGKGGCNR</sequence>
<organism evidence="2 3">
    <name type="scientific">Muricomes intestini</name>
    <dbReference type="NCBI Taxonomy" id="1796634"/>
    <lineage>
        <taxon>Bacteria</taxon>
        <taxon>Bacillati</taxon>
        <taxon>Bacillota</taxon>
        <taxon>Clostridia</taxon>
        <taxon>Lachnospirales</taxon>
        <taxon>Lachnospiraceae</taxon>
        <taxon>Muricomes</taxon>
    </lineage>
</organism>
<comment type="caution">
    <text evidence="2">The sequence shown here is derived from an EMBL/GenBank/DDBJ whole genome shotgun (WGS) entry which is preliminary data.</text>
</comment>
<feature type="compositionally biased region" description="Polar residues" evidence="1">
    <location>
        <begin position="1"/>
        <end position="18"/>
    </location>
</feature>
<evidence type="ECO:0000256" key="1">
    <source>
        <dbReference type="SAM" id="MobiDB-lite"/>
    </source>
</evidence>
<dbReference type="RefSeq" id="WP_132379681.1">
    <property type="nucleotide sequence ID" value="NZ_SLZZ01000005.1"/>
</dbReference>
<evidence type="ECO:0000313" key="2">
    <source>
        <dbReference type="EMBL" id="TCS80739.1"/>
    </source>
</evidence>
<accession>A0A4R3KCT7</accession>
<gene>
    <name evidence="2" type="ORF">EDD59_105121</name>
</gene>
<keyword evidence="3" id="KW-1185">Reference proteome</keyword>
<dbReference type="EMBL" id="SLZZ01000005">
    <property type="protein sequence ID" value="TCS80739.1"/>
    <property type="molecule type" value="Genomic_DNA"/>
</dbReference>
<dbReference type="AlphaFoldDB" id="A0A4R3KCT7"/>
<dbReference type="OrthoDB" id="9800571at2"/>
<proteinExistence type="predicted"/>
<dbReference type="InterPro" id="IPR020256">
    <property type="entry name" value="Spore_coat_CotJA"/>
</dbReference>
<dbReference type="Pfam" id="PF11007">
    <property type="entry name" value="CotJA"/>
    <property type="match status" value="1"/>
</dbReference>
<dbReference type="Proteomes" id="UP000295726">
    <property type="component" value="Unassembled WGS sequence"/>
</dbReference>
<protein>
    <submittedName>
        <fullName evidence="2">Spore coat associated protein JA (CotJA)</fullName>
    </submittedName>
</protein>